<protein>
    <submittedName>
        <fullName evidence="4">DUF5600 domain-containing protein</fullName>
    </submittedName>
</protein>
<evidence type="ECO:0000313" key="3">
    <source>
        <dbReference type="Proteomes" id="UP000887577"/>
    </source>
</evidence>
<feature type="domain" description="DUF5600" evidence="2">
    <location>
        <begin position="2"/>
        <end position="76"/>
    </location>
</feature>
<feature type="region of interest" description="Disordered" evidence="1">
    <location>
        <begin position="116"/>
        <end position="173"/>
    </location>
</feature>
<dbReference type="InterPro" id="IPR040990">
    <property type="entry name" value="DUF5600"/>
</dbReference>
<evidence type="ECO:0000313" key="4">
    <source>
        <dbReference type="WBParaSite" id="PSU_v2.g8267.t1"/>
    </source>
</evidence>
<feature type="compositionally biased region" description="Basic and acidic residues" evidence="1">
    <location>
        <begin position="123"/>
        <end position="149"/>
    </location>
</feature>
<dbReference type="Gene3D" id="1.10.268.20">
    <property type="match status" value="1"/>
</dbReference>
<name>A0A914ZDC7_9BILA</name>
<evidence type="ECO:0000259" key="2">
    <source>
        <dbReference type="Pfam" id="PF18150"/>
    </source>
</evidence>
<reference evidence="4" key="1">
    <citation type="submission" date="2022-11" db="UniProtKB">
        <authorList>
            <consortium name="WormBaseParasite"/>
        </authorList>
    </citation>
    <scope>IDENTIFICATION</scope>
</reference>
<dbReference type="Proteomes" id="UP000887577">
    <property type="component" value="Unplaced"/>
</dbReference>
<evidence type="ECO:0000256" key="1">
    <source>
        <dbReference type="SAM" id="MobiDB-lite"/>
    </source>
</evidence>
<dbReference type="WBParaSite" id="PSU_v2.g8267.t1">
    <property type="protein sequence ID" value="PSU_v2.g8267.t1"/>
    <property type="gene ID" value="PSU_v2.g8267"/>
</dbReference>
<keyword evidence="3" id="KW-1185">Reference proteome</keyword>
<accession>A0A914ZDC7</accession>
<dbReference type="AlphaFoldDB" id="A0A914ZDC7"/>
<organism evidence="3 4">
    <name type="scientific">Panagrolaimus superbus</name>
    <dbReference type="NCBI Taxonomy" id="310955"/>
    <lineage>
        <taxon>Eukaryota</taxon>
        <taxon>Metazoa</taxon>
        <taxon>Ecdysozoa</taxon>
        <taxon>Nematoda</taxon>
        <taxon>Chromadorea</taxon>
        <taxon>Rhabditida</taxon>
        <taxon>Tylenchina</taxon>
        <taxon>Panagrolaimomorpha</taxon>
        <taxon>Panagrolaimoidea</taxon>
        <taxon>Panagrolaimidae</taxon>
        <taxon>Panagrolaimus</taxon>
    </lineage>
</organism>
<sequence length="173" mass="19809">MWYKTEKQRTLMLRDKKLKAIFLDIKLKYRMAESDMPDYESFKDLAAKSYLKSWNKINPKMLLKLEEFLMKDVTKICENLPNDETGAVSLKREFDVILEQRNEAIEAIAAEKAATPVPNNNIAEEKKEASKKASIRKEASKKMSIRKEAAAAATPKKQSVPKSPGVDRTQKED</sequence>
<dbReference type="Pfam" id="PF18150">
    <property type="entry name" value="DUF5600"/>
    <property type="match status" value="1"/>
</dbReference>
<proteinExistence type="predicted"/>